<dbReference type="AlphaFoldDB" id="A0A117QPM7"/>
<dbReference type="PANTHER" id="PTHR11228:SF7">
    <property type="entry name" value="PQQA PEPTIDE CYCLASE"/>
    <property type="match status" value="1"/>
</dbReference>
<dbReference type="EMBL" id="LMWS01000009">
    <property type="protein sequence ID" value="KUN39868.1"/>
    <property type="molecule type" value="Genomic_DNA"/>
</dbReference>
<dbReference type="Gene3D" id="3.20.20.70">
    <property type="entry name" value="Aldolase class I"/>
    <property type="match status" value="1"/>
</dbReference>
<dbReference type="SFLD" id="SFLDG01067">
    <property type="entry name" value="SPASM/twitch_domain_containing"/>
    <property type="match status" value="1"/>
</dbReference>
<keyword evidence="3" id="KW-0408">Iron</keyword>
<name>A0A117QPM7_9ACTN</name>
<dbReference type="SFLD" id="SFLDS00029">
    <property type="entry name" value="Radical_SAM"/>
    <property type="match status" value="1"/>
</dbReference>
<evidence type="ECO:0000256" key="2">
    <source>
        <dbReference type="ARBA" id="ARBA00022723"/>
    </source>
</evidence>
<dbReference type="InterPro" id="IPR023885">
    <property type="entry name" value="4Fe4S-binding_SPASM_dom"/>
</dbReference>
<dbReference type="SUPFAM" id="SSF102114">
    <property type="entry name" value="Radical SAM enzymes"/>
    <property type="match status" value="1"/>
</dbReference>
<evidence type="ECO:0000259" key="6">
    <source>
        <dbReference type="PROSITE" id="PS51918"/>
    </source>
</evidence>
<organism evidence="7 8">
    <name type="scientific">Streptomyces longwoodensis</name>
    <dbReference type="NCBI Taxonomy" id="68231"/>
    <lineage>
        <taxon>Bacteria</taxon>
        <taxon>Bacillati</taxon>
        <taxon>Actinomycetota</taxon>
        <taxon>Actinomycetes</taxon>
        <taxon>Kitasatosporales</taxon>
        <taxon>Streptomycetaceae</taxon>
        <taxon>Streptomyces</taxon>
    </lineage>
</organism>
<dbReference type="InterPro" id="IPR013785">
    <property type="entry name" value="Aldolase_TIM"/>
</dbReference>
<dbReference type="CDD" id="cd01335">
    <property type="entry name" value="Radical_SAM"/>
    <property type="match status" value="1"/>
</dbReference>
<keyword evidence="1" id="KW-0949">S-adenosyl-L-methionine</keyword>
<evidence type="ECO:0000256" key="1">
    <source>
        <dbReference type="ARBA" id="ARBA00022691"/>
    </source>
</evidence>
<evidence type="ECO:0000313" key="8">
    <source>
        <dbReference type="Proteomes" id="UP000053271"/>
    </source>
</evidence>
<protein>
    <submittedName>
        <fullName evidence="7">Radical SAM protein</fullName>
    </submittedName>
</protein>
<evidence type="ECO:0000256" key="4">
    <source>
        <dbReference type="ARBA" id="ARBA00023014"/>
    </source>
</evidence>
<feature type="region of interest" description="Disordered" evidence="5">
    <location>
        <begin position="273"/>
        <end position="304"/>
    </location>
</feature>
<dbReference type="InterPro" id="IPR058240">
    <property type="entry name" value="rSAM_sf"/>
</dbReference>
<comment type="caution">
    <text evidence="7">The sequence shown here is derived from an EMBL/GenBank/DDBJ whole genome shotgun (WGS) entry which is preliminary data.</text>
</comment>
<dbReference type="RefSeq" id="WP_067230284.1">
    <property type="nucleotide sequence ID" value="NZ_KQ948550.1"/>
</dbReference>
<dbReference type="Pfam" id="PF04055">
    <property type="entry name" value="Radical_SAM"/>
    <property type="match status" value="1"/>
</dbReference>
<dbReference type="STRING" id="68231.AQJ30_07810"/>
<feature type="compositionally biased region" description="Acidic residues" evidence="5">
    <location>
        <begin position="273"/>
        <end position="282"/>
    </location>
</feature>
<evidence type="ECO:0000313" key="7">
    <source>
        <dbReference type="EMBL" id="KUN39868.1"/>
    </source>
</evidence>
<keyword evidence="8" id="KW-1185">Reference proteome</keyword>
<dbReference type="InterPro" id="IPR007197">
    <property type="entry name" value="rSAM"/>
</dbReference>
<sequence length="454" mass="50729">MQKIPFQVNEGGLVALLPNGHVEFLAASAEPLIHRHNGGSPVPAEELMTHALSDPLVTLDRFHLPAPAIAFVETTNLCNLRCRHCYADSALKRPDEMSTPMITSLLDDFADAGVLQVFLTGGEIFSHRDAVEIIRHARSKPFSTQIFTNGLLVTEEKLAAIPPGQSFFISFDTADPERTVRGRMDFPKLKRAFEAMRAHGHVFRTAISVHRHNIQDAEEIFDWCARNGYPRPQWLETHPVGRALLHPDMLLRPGDLDEVFAVYRRCMDRYSGEPEDASEGASEDVSVPAGPPAPDGPRAPAARRAADEIRGVDTIQFCQRLERAVGQEKCGRSVVYVNSRGDVYPCSNCMSGQLHRAGNVTRQPFAEIWENGFDAFRDIRFEDHTVCGTCPVAREDIWCQFRCPPLARNITGDEKGCGATEYLQEFTLRAGRYWRERRERGVTLTLTPRPAATP</sequence>
<dbReference type="Pfam" id="PF13186">
    <property type="entry name" value="SPASM"/>
    <property type="match status" value="1"/>
</dbReference>
<dbReference type="SFLD" id="SFLDG01386">
    <property type="entry name" value="main_SPASM_domain-containing"/>
    <property type="match status" value="1"/>
</dbReference>
<dbReference type="NCBIfam" id="TIGR04085">
    <property type="entry name" value="rSAM_more_4Fe4S"/>
    <property type="match status" value="1"/>
</dbReference>
<proteinExistence type="predicted"/>
<keyword evidence="4" id="KW-0411">Iron-sulfur</keyword>
<dbReference type="GO" id="GO:0046872">
    <property type="term" value="F:metal ion binding"/>
    <property type="evidence" value="ECO:0007669"/>
    <property type="project" value="UniProtKB-KW"/>
</dbReference>
<dbReference type="GO" id="GO:0003824">
    <property type="term" value="F:catalytic activity"/>
    <property type="evidence" value="ECO:0007669"/>
    <property type="project" value="InterPro"/>
</dbReference>
<dbReference type="GO" id="GO:0051536">
    <property type="term" value="F:iron-sulfur cluster binding"/>
    <property type="evidence" value="ECO:0007669"/>
    <property type="project" value="UniProtKB-KW"/>
</dbReference>
<dbReference type="PANTHER" id="PTHR11228">
    <property type="entry name" value="RADICAL SAM DOMAIN PROTEIN"/>
    <property type="match status" value="1"/>
</dbReference>
<dbReference type="PROSITE" id="PS51918">
    <property type="entry name" value="RADICAL_SAM"/>
    <property type="match status" value="1"/>
</dbReference>
<keyword evidence="2" id="KW-0479">Metal-binding</keyword>
<feature type="domain" description="Radical SAM core" evidence="6">
    <location>
        <begin position="64"/>
        <end position="269"/>
    </location>
</feature>
<dbReference type="InterPro" id="IPR050377">
    <property type="entry name" value="Radical_SAM_PqqE_MftC-like"/>
</dbReference>
<dbReference type="Proteomes" id="UP000053271">
    <property type="component" value="Unassembled WGS sequence"/>
</dbReference>
<evidence type="ECO:0000256" key="3">
    <source>
        <dbReference type="ARBA" id="ARBA00023004"/>
    </source>
</evidence>
<reference evidence="7 8" key="1">
    <citation type="submission" date="2015-10" db="EMBL/GenBank/DDBJ databases">
        <title>Draft genome sequence of Streptomyces longwoodensis DSM 41677, type strain for the species Streptomyces longwoodensis.</title>
        <authorList>
            <person name="Ruckert C."/>
            <person name="Winkler A."/>
            <person name="Kalinowski J."/>
            <person name="Kampfer P."/>
            <person name="Glaeser S."/>
        </authorList>
    </citation>
    <scope>NUCLEOTIDE SEQUENCE [LARGE SCALE GENOMIC DNA]</scope>
    <source>
        <strain evidence="7 8">DSM 41677</strain>
    </source>
</reference>
<gene>
    <name evidence="7" type="ORF">AQJ30_07810</name>
</gene>
<dbReference type="GeneID" id="91424508"/>
<accession>A0A117QPM7</accession>
<evidence type="ECO:0000256" key="5">
    <source>
        <dbReference type="SAM" id="MobiDB-lite"/>
    </source>
</evidence>